<dbReference type="Proteomes" id="UP000658720">
    <property type="component" value="Unassembled WGS sequence"/>
</dbReference>
<dbReference type="Gene3D" id="3.40.710.10">
    <property type="entry name" value="DD-peptidase/beta-lactamase superfamily"/>
    <property type="match status" value="1"/>
</dbReference>
<organism evidence="3 4">
    <name type="scientific">Synechocystis salina LEGE 00031</name>
    <dbReference type="NCBI Taxonomy" id="1828736"/>
    <lineage>
        <taxon>Bacteria</taxon>
        <taxon>Bacillati</taxon>
        <taxon>Cyanobacteriota</taxon>
        <taxon>Cyanophyceae</taxon>
        <taxon>Synechococcales</taxon>
        <taxon>Merismopediaceae</taxon>
        <taxon>Synechocystis</taxon>
    </lineage>
</organism>
<keyword evidence="4" id="KW-1185">Reference proteome</keyword>
<dbReference type="InterPro" id="IPR001466">
    <property type="entry name" value="Beta-lactam-related"/>
</dbReference>
<sequence>MKKSVFVVGALAFFLGLPAGNAWAEALDEKVQNILDEHYQTYKQDEFFSAIQLSTKVGDGETKTYVVGNKSHSPNSPAIDANSLFQIGSITKSFTAVLLLQAEAEGKVSLSNNFATYLPEYDRWSGVTITQLLNMTSGLPNYSDSPTLNYGFVQSPERIWQDEELVDLVYPRANLPSPPLNTGYAYTNTAYTLGGLILEKVYGQSYADLIDEKLLQSLELDNTFYPIPSYPPGILARMVEGNNFNPYTNPELTGRPFDSRNLSWAGAAGGLVANTQDIIDWVRALFIEDQLLNPQQKEKLTQLVSLASGEPIMGTTAAEPTGFGLGVVQGYHEDWGQYWFYQGETLGHRSFYLYFPCNEVIVSALFNSAVDDHNNNVKPLLVGVYQALLDDQPNLVCKSQ</sequence>
<evidence type="ECO:0000259" key="2">
    <source>
        <dbReference type="Pfam" id="PF00144"/>
    </source>
</evidence>
<dbReference type="PANTHER" id="PTHR46825">
    <property type="entry name" value="D-ALANYL-D-ALANINE-CARBOXYPEPTIDASE/ENDOPEPTIDASE AMPH"/>
    <property type="match status" value="1"/>
</dbReference>
<feature type="chain" id="PRO_5047013879" evidence="1">
    <location>
        <begin position="25"/>
        <end position="400"/>
    </location>
</feature>
<feature type="signal peptide" evidence="1">
    <location>
        <begin position="1"/>
        <end position="24"/>
    </location>
</feature>
<dbReference type="EMBL" id="JADEVV010000012">
    <property type="protein sequence ID" value="MBE9253409.1"/>
    <property type="molecule type" value="Genomic_DNA"/>
</dbReference>
<evidence type="ECO:0000313" key="3">
    <source>
        <dbReference type="EMBL" id="MBE9253409.1"/>
    </source>
</evidence>
<accession>A0ABR9VPX9</accession>
<keyword evidence="3" id="KW-0378">Hydrolase</keyword>
<evidence type="ECO:0000313" key="4">
    <source>
        <dbReference type="Proteomes" id="UP000658720"/>
    </source>
</evidence>
<keyword evidence="1" id="KW-0732">Signal</keyword>
<name>A0ABR9VPX9_9SYNC</name>
<comment type="caution">
    <text evidence="3">The sequence shown here is derived from an EMBL/GenBank/DDBJ whole genome shotgun (WGS) entry which is preliminary data.</text>
</comment>
<dbReference type="SUPFAM" id="SSF56601">
    <property type="entry name" value="beta-lactamase/transpeptidase-like"/>
    <property type="match status" value="1"/>
</dbReference>
<proteinExistence type="predicted"/>
<dbReference type="GO" id="GO:0016787">
    <property type="term" value="F:hydrolase activity"/>
    <property type="evidence" value="ECO:0007669"/>
    <property type="project" value="UniProtKB-KW"/>
</dbReference>
<dbReference type="InterPro" id="IPR012338">
    <property type="entry name" value="Beta-lactam/transpept-like"/>
</dbReference>
<protein>
    <submittedName>
        <fullName evidence="3">Serine hydrolase</fullName>
    </submittedName>
</protein>
<feature type="domain" description="Beta-lactamase-related" evidence="2">
    <location>
        <begin position="59"/>
        <end position="374"/>
    </location>
</feature>
<gene>
    <name evidence="3" type="ORF">IQ217_05940</name>
</gene>
<evidence type="ECO:0000256" key="1">
    <source>
        <dbReference type="SAM" id="SignalP"/>
    </source>
</evidence>
<dbReference type="InterPro" id="IPR050491">
    <property type="entry name" value="AmpC-like"/>
</dbReference>
<dbReference type="RefSeq" id="WP_194019266.1">
    <property type="nucleotide sequence ID" value="NZ_JADEVV010000012.1"/>
</dbReference>
<reference evidence="3 4" key="1">
    <citation type="submission" date="2020-10" db="EMBL/GenBank/DDBJ databases">
        <authorList>
            <person name="Castelo-Branco R."/>
            <person name="Eusebio N."/>
            <person name="Adriana R."/>
            <person name="Vieira A."/>
            <person name="Brugerolle De Fraissinette N."/>
            <person name="Rezende De Castro R."/>
            <person name="Schneider M.P."/>
            <person name="Vasconcelos V."/>
            <person name="Leao P.N."/>
        </authorList>
    </citation>
    <scope>NUCLEOTIDE SEQUENCE [LARGE SCALE GENOMIC DNA]</scope>
    <source>
        <strain evidence="3 4">LEGE 00031</strain>
    </source>
</reference>
<dbReference type="Pfam" id="PF00144">
    <property type="entry name" value="Beta-lactamase"/>
    <property type="match status" value="1"/>
</dbReference>
<dbReference type="PANTHER" id="PTHR46825:SF7">
    <property type="entry name" value="D-ALANYL-D-ALANINE CARBOXYPEPTIDASE"/>
    <property type="match status" value="1"/>
</dbReference>